<dbReference type="Pfam" id="PF21231">
    <property type="entry name" value="GH141_M"/>
    <property type="match status" value="1"/>
</dbReference>
<dbReference type="Proteomes" id="UP000318815">
    <property type="component" value="Unassembled WGS sequence"/>
</dbReference>
<dbReference type="InterPro" id="IPR048482">
    <property type="entry name" value="GH141_ins"/>
</dbReference>
<accession>A0A5C6LIK1</accession>
<feature type="domain" description="GH141-like insertion" evidence="1">
    <location>
        <begin position="27"/>
        <end position="65"/>
    </location>
</feature>
<gene>
    <name evidence="2" type="ORF">FEF09_29485</name>
</gene>
<evidence type="ECO:0000313" key="2">
    <source>
        <dbReference type="EMBL" id="TWV90581.1"/>
    </source>
</evidence>
<sequence>MAIVCDASFHGIIRQAPAGYLFQYRGLNNSSGLEMFIHQWWAIAHLRIKSMTVHGDSTLLTFHDRSQNTIRASMACTVDTKESATPPSG</sequence>
<dbReference type="OrthoDB" id="9808066at2"/>
<evidence type="ECO:0000313" key="3">
    <source>
        <dbReference type="Proteomes" id="UP000318815"/>
    </source>
</evidence>
<proteinExistence type="predicted"/>
<dbReference type="AlphaFoldDB" id="A0A5C6LIK1"/>
<keyword evidence="3" id="KW-1185">Reference proteome</keyword>
<comment type="caution">
    <text evidence="2">The sequence shown here is derived from an EMBL/GenBank/DDBJ whole genome shotgun (WGS) entry which is preliminary data.</text>
</comment>
<protein>
    <recommendedName>
        <fullName evidence="1">GH141-like insertion domain-containing protein</fullName>
    </recommendedName>
</protein>
<dbReference type="EMBL" id="VOHS01000081">
    <property type="protein sequence ID" value="TWV90581.1"/>
    <property type="molecule type" value="Genomic_DNA"/>
</dbReference>
<name>A0A5C6LIK1_9BACT</name>
<reference evidence="2 3" key="1">
    <citation type="submission" date="2019-08" db="EMBL/GenBank/DDBJ databases">
        <title>Whole genome sequencing of chitin degrading bacteria Chitinophaga pinensis YS16.</title>
        <authorList>
            <person name="Singh R.P."/>
            <person name="Manchanda G."/>
            <person name="Maurya I.K."/>
            <person name="Joshi N.K."/>
            <person name="Srivastava A.K."/>
        </authorList>
    </citation>
    <scope>NUCLEOTIDE SEQUENCE [LARGE SCALE GENOMIC DNA]</scope>
    <source>
        <strain evidence="2 3">YS-16</strain>
    </source>
</reference>
<organism evidence="2 3">
    <name type="scientific">Chitinophaga pinensis</name>
    <dbReference type="NCBI Taxonomy" id="79329"/>
    <lineage>
        <taxon>Bacteria</taxon>
        <taxon>Pseudomonadati</taxon>
        <taxon>Bacteroidota</taxon>
        <taxon>Chitinophagia</taxon>
        <taxon>Chitinophagales</taxon>
        <taxon>Chitinophagaceae</taxon>
        <taxon>Chitinophaga</taxon>
    </lineage>
</organism>
<evidence type="ECO:0000259" key="1">
    <source>
        <dbReference type="Pfam" id="PF21231"/>
    </source>
</evidence>